<keyword evidence="1" id="KW-0808">Transferase</keyword>
<dbReference type="PANTHER" id="PTHR11712">
    <property type="entry name" value="POLYKETIDE SYNTHASE-RELATED"/>
    <property type="match status" value="1"/>
</dbReference>
<dbReference type="AlphaFoldDB" id="A0A841TBI3"/>
<gene>
    <name evidence="3" type="ORF">H4Q31_09030</name>
</gene>
<dbReference type="GO" id="GO:0004315">
    <property type="term" value="F:3-oxoacyl-[acyl-carrier-protein] synthase activity"/>
    <property type="evidence" value="ECO:0007669"/>
    <property type="project" value="TreeGrafter"/>
</dbReference>
<dbReference type="PANTHER" id="PTHR11712:SF336">
    <property type="entry name" value="3-OXOACYL-[ACYL-CARRIER-PROTEIN] SYNTHASE, MITOCHONDRIAL"/>
    <property type="match status" value="1"/>
</dbReference>
<feature type="domain" description="Beta-ketoacyl synthase-like N-terminal" evidence="2">
    <location>
        <begin position="54"/>
        <end position="197"/>
    </location>
</feature>
<dbReference type="InterPro" id="IPR000794">
    <property type="entry name" value="Beta-ketoacyl_synthase"/>
</dbReference>
<keyword evidence="4" id="KW-1185">Reference proteome</keyword>
<sequence length="378" mass="39613">MDKVCVTGIGIVSSLGIGYQEAIDGLSKKPSDPVQLEQGAWGYPVTRTDYKAYIPRAMVRKMDRISQMTTAAVRMAMDHAESVGRPFDQLDDVGLILDTGMGSASCVSAILEEALGSDPTISPLLFPNVVANAASGQACIALGLKGLSSTLGGAGSLMYAFDLLQTGRAERIIVGGSDELNPLYTRGYVKHNVIDRNIPIGEGAVALVLETERAAVDRGGAAIAYVDHISVATDPGFRTTGPRTFRGGGLHRTVSEALSAERASSITAVIGCANGSSLLDRRERSAVGIGLLNRAELVLPKKWTGEVFGSGSILGVAVASMRLLRSSVYEPAELEVAAASAAVASASLTHRAEPMEKLLINAYDATRGQAMTTVIHKP</sequence>
<evidence type="ECO:0000256" key="1">
    <source>
        <dbReference type="ARBA" id="ARBA00022679"/>
    </source>
</evidence>
<dbReference type="Proteomes" id="UP000574133">
    <property type="component" value="Unassembled WGS sequence"/>
</dbReference>
<dbReference type="GO" id="GO:0006633">
    <property type="term" value="P:fatty acid biosynthetic process"/>
    <property type="evidence" value="ECO:0007669"/>
    <property type="project" value="TreeGrafter"/>
</dbReference>
<dbReference type="InterPro" id="IPR014030">
    <property type="entry name" value="Ketoacyl_synth_N"/>
</dbReference>
<comment type="caution">
    <text evidence="3">The sequence shown here is derived from an EMBL/GenBank/DDBJ whole genome shotgun (WGS) entry which is preliminary data.</text>
</comment>
<accession>A0A841TBI3</accession>
<dbReference type="RefSeq" id="WP_185178746.1">
    <property type="nucleotide sequence ID" value="NZ_CBCSEP010000005.1"/>
</dbReference>
<evidence type="ECO:0000259" key="2">
    <source>
        <dbReference type="Pfam" id="PF00109"/>
    </source>
</evidence>
<protein>
    <recommendedName>
        <fullName evidence="2">Beta-ketoacyl synthase-like N-terminal domain-containing protein</fullName>
    </recommendedName>
</protein>
<dbReference type="SUPFAM" id="SSF53901">
    <property type="entry name" value="Thiolase-like"/>
    <property type="match status" value="2"/>
</dbReference>
<evidence type="ECO:0000313" key="3">
    <source>
        <dbReference type="EMBL" id="MBB6677466.1"/>
    </source>
</evidence>
<dbReference type="InterPro" id="IPR016039">
    <property type="entry name" value="Thiolase-like"/>
</dbReference>
<name>A0A841TBI3_9BACL</name>
<dbReference type="Gene3D" id="3.40.47.10">
    <property type="match status" value="1"/>
</dbReference>
<reference evidence="3 4" key="1">
    <citation type="submission" date="2020-08" db="EMBL/GenBank/DDBJ databases">
        <title>Cohnella phylogeny.</title>
        <authorList>
            <person name="Dunlap C."/>
        </authorList>
    </citation>
    <scope>NUCLEOTIDE SEQUENCE [LARGE SCALE GENOMIC DNA]</scope>
    <source>
        <strain evidence="3 4">DSM 103658</strain>
    </source>
</reference>
<evidence type="ECO:0000313" key="4">
    <source>
        <dbReference type="Proteomes" id="UP000574133"/>
    </source>
</evidence>
<dbReference type="Pfam" id="PF00109">
    <property type="entry name" value="ketoacyl-synt"/>
    <property type="match status" value="1"/>
</dbReference>
<proteinExistence type="predicted"/>
<dbReference type="EMBL" id="JACJVN010000033">
    <property type="protein sequence ID" value="MBB6677466.1"/>
    <property type="molecule type" value="Genomic_DNA"/>
</dbReference>
<organism evidence="3 4">
    <name type="scientific">Cohnella lubricantis</name>
    <dbReference type="NCBI Taxonomy" id="2163172"/>
    <lineage>
        <taxon>Bacteria</taxon>
        <taxon>Bacillati</taxon>
        <taxon>Bacillota</taxon>
        <taxon>Bacilli</taxon>
        <taxon>Bacillales</taxon>
        <taxon>Paenibacillaceae</taxon>
        <taxon>Cohnella</taxon>
    </lineage>
</organism>